<feature type="repeat" description="PPR" evidence="3">
    <location>
        <begin position="23"/>
        <end position="57"/>
    </location>
</feature>
<feature type="repeat" description="PPR" evidence="3">
    <location>
        <begin position="161"/>
        <end position="195"/>
    </location>
</feature>
<keyword evidence="2" id="KW-0677">Repeat</keyword>
<dbReference type="PROSITE" id="PS51375">
    <property type="entry name" value="PPR"/>
    <property type="match status" value="7"/>
</dbReference>
<organism evidence="4 5">
    <name type="scientific">Citrus sinensis</name>
    <name type="common">Sweet orange</name>
    <name type="synonym">Citrus aurantium var. sinensis</name>
    <dbReference type="NCBI Taxonomy" id="2711"/>
    <lineage>
        <taxon>Eukaryota</taxon>
        <taxon>Viridiplantae</taxon>
        <taxon>Streptophyta</taxon>
        <taxon>Embryophyta</taxon>
        <taxon>Tracheophyta</taxon>
        <taxon>Spermatophyta</taxon>
        <taxon>Magnoliopsida</taxon>
        <taxon>eudicotyledons</taxon>
        <taxon>Gunneridae</taxon>
        <taxon>Pentapetalae</taxon>
        <taxon>rosids</taxon>
        <taxon>malvids</taxon>
        <taxon>Sapindales</taxon>
        <taxon>Rutaceae</taxon>
        <taxon>Aurantioideae</taxon>
        <taxon>Citrus</taxon>
    </lineage>
</organism>
<evidence type="ECO:0008006" key="6">
    <source>
        <dbReference type="Google" id="ProtNLM"/>
    </source>
</evidence>
<evidence type="ECO:0000313" key="4">
    <source>
        <dbReference type="EMBL" id="KDO46140.1"/>
    </source>
</evidence>
<dbReference type="InterPro" id="IPR002885">
    <property type="entry name" value="PPR_rpt"/>
</dbReference>
<keyword evidence="5" id="KW-1185">Reference proteome</keyword>
<dbReference type="GO" id="GO:0006397">
    <property type="term" value="P:mRNA processing"/>
    <property type="evidence" value="ECO:0000318"/>
    <property type="project" value="GO_Central"/>
</dbReference>
<dbReference type="InterPro" id="IPR050667">
    <property type="entry name" value="PPR-containing_protein"/>
</dbReference>
<dbReference type="GO" id="GO:0003729">
    <property type="term" value="F:mRNA binding"/>
    <property type="evidence" value="ECO:0000318"/>
    <property type="project" value="GO_Central"/>
</dbReference>
<sequence length="363" mass="40840">TSKVLGALMAFGSFIRRCYRPLNDVTFNSLIKGFCMEGNIRDASQLVKKMATFGCRPNVTTCDTLITGLRRTGNMNLTLKLHQEMVNGMGDFGGIYKPNVFCYGSLIDGLCKDRLVDQTKDLFMEMKDKGINANTLLCKKTKLVEANRLLELMMQRGLNPVIFTYTPLLNGYCLVGKVNVAIALFDSMARKGFMPDVFSYSVLINGYCKNFNVEEAMNVSREMILNGFKKIFNEMKLCNVVPETFTCNIFIDGLCKNGHVLEVMELFPTLEISNCELFVEIFNSLIRGCCKFGIFEIASELFNKLSCKNLVADVVAYNILIHALGKEGQIKKENYLLLSMEENGCALDVDTFNTLMISFLQKE</sequence>
<dbReference type="SMR" id="A0A067DX41"/>
<reference evidence="4 5" key="1">
    <citation type="submission" date="2014-04" db="EMBL/GenBank/DDBJ databases">
        <authorList>
            <consortium name="International Citrus Genome Consortium"/>
            <person name="Gmitter F."/>
            <person name="Chen C."/>
            <person name="Farmerie W."/>
            <person name="Harkins T."/>
            <person name="Desany B."/>
            <person name="Mohiuddin M."/>
            <person name="Kodira C."/>
            <person name="Borodovsky M."/>
            <person name="Lomsadze A."/>
            <person name="Burns P."/>
            <person name="Jenkins J."/>
            <person name="Prochnik S."/>
            <person name="Shu S."/>
            <person name="Chapman J."/>
            <person name="Pitluck S."/>
            <person name="Schmutz J."/>
            <person name="Rokhsar D."/>
        </authorList>
    </citation>
    <scope>NUCLEOTIDE SEQUENCE</scope>
</reference>
<feature type="repeat" description="PPR" evidence="3">
    <location>
        <begin position="99"/>
        <end position="133"/>
    </location>
</feature>
<dbReference type="PANTHER" id="PTHR47939:SF13">
    <property type="entry name" value="OS03G0201400 PROTEIN"/>
    <property type="match status" value="1"/>
</dbReference>
<dbReference type="Proteomes" id="UP000027120">
    <property type="component" value="Unassembled WGS sequence"/>
</dbReference>
<dbReference type="AlphaFoldDB" id="A0A067DX41"/>
<dbReference type="Gene3D" id="1.25.40.10">
    <property type="entry name" value="Tetratricopeptide repeat domain"/>
    <property type="match status" value="5"/>
</dbReference>
<comment type="similarity">
    <text evidence="1">Belongs to the PPR family. P subfamily.</text>
</comment>
<protein>
    <recommendedName>
        <fullName evidence="6">Pentacotripeptide-repeat region of PRORP domain-containing protein</fullName>
    </recommendedName>
</protein>
<dbReference type="NCBIfam" id="TIGR00756">
    <property type="entry name" value="PPR"/>
    <property type="match status" value="7"/>
</dbReference>
<dbReference type="EMBL" id="KK785226">
    <property type="protein sequence ID" value="KDO46140.1"/>
    <property type="molecule type" value="Genomic_DNA"/>
</dbReference>
<accession>A0A067DX41</accession>
<gene>
    <name evidence="4" type="ORF">CISIN_1g044256mg</name>
</gene>
<evidence type="ECO:0000313" key="5">
    <source>
        <dbReference type="Proteomes" id="UP000027120"/>
    </source>
</evidence>
<evidence type="ECO:0000256" key="1">
    <source>
        <dbReference type="ARBA" id="ARBA00007626"/>
    </source>
</evidence>
<feature type="repeat" description="PPR" evidence="3">
    <location>
        <begin position="243"/>
        <end position="277"/>
    </location>
</feature>
<feature type="repeat" description="PPR" evidence="3">
    <location>
        <begin position="278"/>
        <end position="312"/>
    </location>
</feature>
<proteinExistence type="inferred from homology"/>
<feature type="non-terminal residue" evidence="4">
    <location>
        <position position="1"/>
    </location>
</feature>
<name>A0A067DX41_CITSI</name>
<dbReference type="PANTHER" id="PTHR47939">
    <property type="entry name" value="MEMBRANE-ASSOCIATED SALT-INDUCIBLE PROTEIN-LIKE"/>
    <property type="match status" value="1"/>
</dbReference>
<dbReference type="GO" id="GO:0005737">
    <property type="term" value="C:cytoplasm"/>
    <property type="evidence" value="ECO:0000318"/>
    <property type="project" value="GO_Central"/>
</dbReference>
<feature type="repeat" description="PPR" evidence="3">
    <location>
        <begin position="313"/>
        <end position="347"/>
    </location>
</feature>
<dbReference type="Pfam" id="PF12854">
    <property type="entry name" value="PPR_1"/>
    <property type="match status" value="1"/>
</dbReference>
<dbReference type="Pfam" id="PF13041">
    <property type="entry name" value="PPR_2"/>
    <property type="match status" value="3"/>
</dbReference>
<evidence type="ECO:0000256" key="3">
    <source>
        <dbReference type="PROSITE-ProRule" id="PRU00708"/>
    </source>
</evidence>
<feature type="repeat" description="PPR" evidence="3">
    <location>
        <begin position="196"/>
        <end position="230"/>
    </location>
</feature>
<dbReference type="InterPro" id="IPR011990">
    <property type="entry name" value="TPR-like_helical_dom_sf"/>
</dbReference>
<evidence type="ECO:0000256" key="2">
    <source>
        <dbReference type="ARBA" id="ARBA00022737"/>
    </source>
</evidence>
<dbReference type="Pfam" id="PF01535">
    <property type="entry name" value="PPR"/>
    <property type="match status" value="2"/>
</dbReference>